<dbReference type="Gene3D" id="2.60.40.10">
    <property type="entry name" value="Immunoglobulins"/>
    <property type="match status" value="7"/>
</dbReference>
<evidence type="ECO:0000256" key="20">
    <source>
        <dbReference type="ARBA" id="ARBA00030722"/>
    </source>
</evidence>
<evidence type="ECO:0000256" key="1">
    <source>
        <dbReference type="ARBA" id="ARBA00004114"/>
    </source>
</evidence>
<keyword evidence="18" id="KW-0131">Cell cycle</keyword>
<feature type="compositionally biased region" description="Basic residues" evidence="23">
    <location>
        <begin position="11"/>
        <end position="25"/>
    </location>
</feature>
<evidence type="ECO:0000256" key="21">
    <source>
        <dbReference type="ARBA" id="ARBA00067175"/>
    </source>
</evidence>
<proteinExistence type="predicted"/>
<feature type="region of interest" description="Disordered" evidence="23">
    <location>
        <begin position="1288"/>
        <end position="1326"/>
    </location>
</feature>
<dbReference type="SUPFAM" id="SSF49265">
    <property type="entry name" value="Fibronectin type III"/>
    <property type="match status" value="2"/>
</dbReference>
<dbReference type="PANTHER" id="PTHR31167">
    <property type="entry name" value="SPINDLE AND CENTRIOLE ASSOCIATED PROTEIN 1 SPICE1"/>
    <property type="match status" value="1"/>
</dbReference>
<keyword evidence="16" id="KW-0325">Glycoprotein</keyword>
<name>A0A6A4SBR1_SCOMX</name>
<evidence type="ECO:0000256" key="12">
    <source>
        <dbReference type="ARBA" id="ARBA00022889"/>
    </source>
</evidence>
<evidence type="ECO:0000259" key="26">
    <source>
        <dbReference type="PROSITE" id="PS50853"/>
    </source>
</evidence>
<evidence type="ECO:0000256" key="19">
    <source>
        <dbReference type="ARBA" id="ARBA00023319"/>
    </source>
</evidence>
<evidence type="ECO:0000256" key="9">
    <source>
        <dbReference type="ARBA" id="ARBA00022729"/>
    </source>
</evidence>
<evidence type="ECO:0000256" key="8">
    <source>
        <dbReference type="ARBA" id="ARBA00022618"/>
    </source>
</evidence>
<feature type="compositionally biased region" description="Pro residues" evidence="23">
    <location>
        <begin position="1302"/>
        <end position="1316"/>
    </location>
</feature>
<organism evidence="27 28">
    <name type="scientific">Scophthalmus maximus</name>
    <name type="common">Turbot</name>
    <name type="synonym">Psetta maxima</name>
    <dbReference type="NCBI Taxonomy" id="52904"/>
    <lineage>
        <taxon>Eukaryota</taxon>
        <taxon>Metazoa</taxon>
        <taxon>Chordata</taxon>
        <taxon>Craniata</taxon>
        <taxon>Vertebrata</taxon>
        <taxon>Euteleostomi</taxon>
        <taxon>Actinopterygii</taxon>
        <taxon>Neopterygii</taxon>
        <taxon>Teleostei</taxon>
        <taxon>Neoteleostei</taxon>
        <taxon>Acanthomorphata</taxon>
        <taxon>Carangaria</taxon>
        <taxon>Pleuronectiformes</taxon>
        <taxon>Pleuronectoidei</taxon>
        <taxon>Scophthalmidae</taxon>
        <taxon>Scophthalmus</taxon>
    </lineage>
</organism>
<dbReference type="CDD" id="cd00063">
    <property type="entry name" value="FN3"/>
    <property type="match status" value="3"/>
</dbReference>
<dbReference type="InterPro" id="IPR031387">
    <property type="entry name" value="SPICE1"/>
</dbReference>
<keyword evidence="24" id="KW-0812">Transmembrane</keyword>
<dbReference type="SMART" id="SM00409">
    <property type="entry name" value="IG"/>
    <property type="match status" value="4"/>
</dbReference>
<dbReference type="GO" id="GO:0005819">
    <property type="term" value="C:spindle"/>
    <property type="evidence" value="ECO:0007669"/>
    <property type="project" value="UniProtKB-SubCell"/>
</dbReference>
<feature type="compositionally biased region" description="Low complexity" evidence="23">
    <location>
        <begin position="497"/>
        <end position="510"/>
    </location>
</feature>
<keyword evidence="9" id="KW-0732">Signal</keyword>
<evidence type="ECO:0000256" key="23">
    <source>
        <dbReference type="SAM" id="MobiDB-lite"/>
    </source>
</evidence>
<reference evidence="27 28" key="1">
    <citation type="submission" date="2019-06" db="EMBL/GenBank/DDBJ databases">
        <title>Draft genomes of female and male turbot (Scophthalmus maximus).</title>
        <authorList>
            <person name="Xu H."/>
            <person name="Xu X.-W."/>
            <person name="Shao C."/>
            <person name="Chen S."/>
        </authorList>
    </citation>
    <scope>NUCLEOTIDE SEQUENCE [LARGE SCALE GENOMIC DNA]</scope>
    <source>
        <strain evidence="27">Ysfricsl-2016a</strain>
        <tissue evidence="27">Blood</tissue>
    </source>
</reference>
<feature type="region of interest" description="Disordered" evidence="23">
    <location>
        <begin position="562"/>
        <end position="582"/>
    </location>
</feature>
<feature type="compositionally biased region" description="Basic and acidic residues" evidence="23">
    <location>
        <begin position="1772"/>
        <end position="1784"/>
    </location>
</feature>
<evidence type="ECO:0000256" key="4">
    <source>
        <dbReference type="ARBA" id="ARBA00004479"/>
    </source>
</evidence>
<dbReference type="GO" id="GO:0005886">
    <property type="term" value="C:plasma membrane"/>
    <property type="evidence" value="ECO:0007669"/>
    <property type="project" value="UniProtKB-SubCell"/>
</dbReference>
<keyword evidence="10" id="KW-0677">Repeat</keyword>
<dbReference type="GO" id="GO:0090307">
    <property type="term" value="P:mitotic spindle assembly"/>
    <property type="evidence" value="ECO:0007669"/>
    <property type="project" value="InterPro"/>
</dbReference>
<keyword evidence="24" id="KW-1133">Transmembrane helix</keyword>
<dbReference type="FunFam" id="2.60.40.10:FF:000655">
    <property type="entry name" value="brother of CDO isoform X1"/>
    <property type="match status" value="1"/>
</dbReference>
<feature type="region of interest" description="Disordered" evidence="23">
    <location>
        <begin position="474"/>
        <end position="511"/>
    </location>
</feature>
<dbReference type="GO" id="GO:0005813">
    <property type="term" value="C:centrosome"/>
    <property type="evidence" value="ECO:0007669"/>
    <property type="project" value="TreeGrafter"/>
</dbReference>
<dbReference type="InterPro" id="IPR036116">
    <property type="entry name" value="FN3_sf"/>
</dbReference>
<evidence type="ECO:0000256" key="16">
    <source>
        <dbReference type="ARBA" id="ARBA00023180"/>
    </source>
</evidence>
<feature type="domain" description="Ig-like" evidence="25">
    <location>
        <begin position="867"/>
        <end position="950"/>
    </location>
</feature>
<evidence type="ECO:0000256" key="2">
    <source>
        <dbReference type="ARBA" id="ARBA00004162"/>
    </source>
</evidence>
<evidence type="ECO:0000256" key="11">
    <source>
        <dbReference type="ARBA" id="ARBA00022776"/>
    </source>
</evidence>
<dbReference type="SMART" id="SM00408">
    <property type="entry name" value="IGc2"/>
    <property type="match status" value="4"/>
</dbReference>
<feature type="domain" description="Ig-like" evidence="25">
    <location>
        <begin position="773"/>
        <end position="858"/>
    </location>
</feature>
<dbReference type="FunFam" id="2.60.40.10:FF:000273">
    <property type="entry name" value="contactin-3 isoform X1"/>
    <property type="match status" value="1"/>
</dbReference>
<keyword evidence="8" id="KW-0132">Cell division</keyword>
<dbReference type="InterPro" id="IPR003598">
    <property type="entry name" value="Ig_sub2"/>
</dbReference>
<evidence type="ECO:0000313" key="28">
    <source>
        <dbReference type="Proteomes" id="UP000438429"/>
    </source>
</evidence>
<dbReference type="InterPro" id="IPR003961">
    <property type="entry name" value="FN3_dom"/>
</dbReference>
<keyword evidence="17" id="KW-0206">Cytoskeleton</keyword>
<keyword evidence="7" id="KW-0963">Cytoplasm</keyword>
<keyword evidence="11" id="KW-0498">Mitosis</keyword>
<dbReference type="GO" id="GO:0051310">
    <property type="term" value="P:metaphase chromosome alignment"/>
    <property type="evidence" value="ECO:0007669"/>
    <property type="project" value="TreeGrafter"/>
</dbReference>
<dbReference type="Pfam" id="PF07679">
    <property type="entry name" value="I-set"/>
    <property type="match status" value="3"/>
</dbReference>
<keyword evidence="12" id="KW-0130">Cell adhesion</keyword>
<sequence length="1784" mass="194628">MSFVRVGRPLQHNKGKRLVRPKKAAAPKREWVSTVHDLSVHKLTPAELDHRHEIHQSHNKAAAQWDLREKALNRRLKHNGSPAPLDQASLNIIREVLSDQLLLKDVLARSDRAMAVVKDLFGDAPRRQTGHPSVTMAPHCDSDSELPVLQRPDPPTQLSLLSQSMMDQQALNELHDSEDGHSDEDAYPSGSSQYHVIQRANVRKMKALSRGGVIQKQKLCRPVSDLGDRYGVPVTPCTSGREPDQTALNATVAVQRVRTRQSQPEEAKEEQSVLVAQVLNPDVPFNQSGRINGRTGRTRKCISQSSELSASSVASLSGDQSSLGLLQAMLGQVEADLDTLSPDTAPGSAQSPKRHRTQGLTGFSVALISTLGRFVHHLKQMDERVQKEAEERKNMEEELREQRGLIDALTAETMALREEAAALQVSTELHSSSKLPAEALLAEIAQLSRQNELIKAQLSQAKILWSGVGASPDCGSEQRSWSSSGSGRFTPQSFGETRTSGSSSTRRQSQNIQVTDGLKVTHQTTSPNALSVEQRLLELNRQSAAARGRLLDLIEQQKNNVSSKVSPSASPIPTSAFSPHAAGNIRGERSLITKNRSWNPTRDAAVTWQPLGNSESTALVLALIPPPKKKIHPSSPSQGLQPAHWSGFLSLPRLMSERESKLEEVVVKKQMAPDPALNLLPDCSLTHALQVFGSLRLFSDIQNENSQSSFLFLEYAMKTMIRCCKSRGSVWKMSGKRDWTPWTKKRRAPVLCALGAVLLCCLQSGASVSDEVPVFTAEPVSVVQKFGGSVTLSCSARPASANISWRLNGQELVDGHLGVLLGPTGLFIPALSNVTLGRYQCVASTGAGALASVPANVTAAKLRDFEPDDQQEIEVDEGNTAVIECHLPESQPKAQVRYSVKQEWLETSKGNYLIMPSGNLQIANATQDDEGPYKCAAYNPVTQEVKTSISADRLRIRRSTSEAARIIYPPASRSIMVTKGQRLVLECVASGIPTPQVTWAKDGQDLRSHNNTRFLLSNLLIDAVVEGDSGTYICRADNGMGSANAAMVLYDVQVFEPPQVTVELQQEEVVYGETVRFTCQARGKPAPSVMWLHNATPLPLSPRHRLTNRGLRVSNVGPQDDGLYQCMAENGVGSSQASARLITVSSGISARGKLPSIYRPLSPDKVLREQPPVRPGATGAMLPLDCSELPGQILPADAPVILSQPRTGKADYYELTWRPRHERGAPVLEYMVKYRKFGDPLAEWTSSSISGSLHKLTLAKLQPDSLYEVEMTAKNCAGLGQPAMMTFRTGKGRKGLGQNDPPKTPAVPSPSLSPPEAPDKPTVSTATETSAYVTWIPRGNRGFPIQSFRVEYKKVKKAGEDWVTAVENIPPSRLSVEITGLEKGTSYKFRVVAVNVIGSSPPSAPSKAYTVVGGRPHERPVDGPYITYNEAINETTVILKWTYTPVNNTPIYGFYIYYRPTDSDNDSDYKKEVVEGDRYWHSITDLQPETAYDIKMQSFNEKGESEFGNVVILETKARPNHQRPDPSRTPDSGLELPSGLVPRPGDLPYLIVGIVLGSFVFIIVAFIPFCLWRAWAKQKQTSDLCFPAVAAPVSSCQYTMVPLQGLSLVGHCPLDARMTAPHGIYPANGEYNPNGKPHHPTRGLPGLQQSDVDCDMECDTLLPQMVSNGHLPVYRYSTSGPDHHEETCCFPDDSTLHLLHSSHQHLGSHEPGGDGSSCGGDEADGITQKSVSFPLLSLEDEGIFTTSSSAATTPQSQDTAIQEVSILLNEASPKDEGRDDASDA</sequence>
<evidence type="ECO:0000256" key="17">
    <source>
        <dbReference type="ARBA" id="ARBA00023212"/>
    </source>
</evidence>
<evidence type="ECO:0000256" key="3">
    <source>
        <dbReference type="ARBA" id="ARBA00004186"/>
    </source>
</evidence>
<comment type="caution">
    <text evidence="27">The sequence shown here is derived from an EMBL/GenBank/DDBJ whole genome shotgun (WGS) entry which is preliminary data.</text>
</comment>
<feature type="region of interest" description="Disordered" evidence="23">
    <location>
        <begin position="1765"/>
        <end position="1784"/>
    </location>
</feature>
<dbReference type="GO" id="GO:0051301">
    <property type="term" value="P:cell division"/>
    <property type="evidence" value="ECO:0007669"/>
    <property type="project" value="UniProtKB-KW"/>
</dbReference>
<keyword evidence="14 24" id="KW-0472">Membrane</keyword>
<dbReference type="InterPro" id="IPR007110">
    <property type="entry name" value="Ig-like_dom"/>
</dbReference>
<dbReference type="SUPFAM" id="SSF48726">
    <property type="entry name" value="Immunoglobulin"/>
    <property type="match status" value="4"/>
</dbReference>
<evidence type="ECO:0000256" key="22">
    <source>
        <dbReference type="SAM" id="Coils"/>
    </source>
</evidence>
<dbReference type="Proteomes" id="UP000438429">
    <property type="component" value="Unassembled WGS sequence"/>
</dbReference>
<dbReference type="GO" id="GO:0007155">
    <property type="term" value="P:cell adhesion"/>
    <property type="evidence" value="ECO:0007669"/>
    <property type="project" value="UniProtKB-KW"/>
</dbReference>
<feature type="coiled-coil region" evidence="22">
    <location>
        <begin position="378"/>
        <end position="464"/>
    </location>
</feature>
<dbReference type="PROSITE" id="PS50835">
    <property type="entry name" value="IG_LIKE"/>
    <property type="match status" value="4"/>
</dbReference>
<evidence type="ECO:0000256" key="14">
    <source>
        <dbReference type="ARBA" id="ARBA00023136"/>
    </source>
</evidence>
<keyword evidence="15" id="KW-1015">Disulfide bond</keyword>
<dbReference type="InterPro" id="IPR013783">
    <property type="entry name" value="Ig-like_fold"/>
</dbReference>
<feature type="compositionally biased region" description="Polar residues" evidence="23">
    <location>
        <begin position="562"/>
        <end position="577"/>
    </location>
</feature>
<dbReference type="PROSITE" id="PS50853">
    <property type="entry name" value="FN3"/>
    <property type="match status" value="3"/>
</dbReference>
<feature type="region of interest" description="Disordered" evidence="23">
    <location>
        <begin position="125"/>
        <end position="157"/>
    </location>
</feature>
<gene>
    <name evidence="27" type="ORF">F2P81_019179</name>
</gene>
<evidence type="ECO:0000256" key="24">
    <source>
        <dbReference type="SAM" id="Phobius"/>
    </source>
</evidence>
<dbReference type="FunFam" id="2.60.40.10:FF:000205">
    <property type="entry name" value="Cell adhesion associated, oncogene regulated"/>
    <property type="match status" value="1"/>
</dbReference>
<feature type="domain" description="Fibronectin type-III" evidence="26">
    <location>
        <begin position="1317"/>
        <end position="1413"/>
    </location>
</feature>
<keyword evidence="13 22" id="KW-0175">Coiled coil</keyword>
<dbReference type="InterPro" id="IPR003599">
    <property type="entry name" value="Ig_sub"/>
</dbReference>
<evidence type="ECO:0000256" key="7">
    <source>
        <dbReference type="ARBA" id="ARBA00022490"/>
    </source>
</evidence>
<evidence type="ECO:0000256" key="15">
    <source>
        <dbReference type="ARBA" id="ARBA00023157"/>
    </source>
</evidence>
<evidence type="ECO:0000256" key="10">
    <source>
        <dbReference type="ARBA" id="ARBA00022737"/>
    </source>
</evidence>
<feature type="transmembrane region" description="Helical" evidence="24">
    <location>
        <begin position="1547"/>
        <end position="1572"/>
    </location>
</feature>
<dbReference type="PANTHER" id="PTHR31167:SF3">
    <property type="entry name" value="SPINDLE AND CENTRIOLE-ASSOCIATED PROTEIN 1"/>
    <property type="match status" value="1"/>
</dbReference>
<evidence type="ECO:0000256" key="5">
    <source>
        <dbReference type="ARBA" id="ARBA00018313"/>
    </source>
</evidence>
<evidence type="ECO:0000313" key="27">
    <source>
        <dbReference type="EMBL" id="KAF0028092.1"/>
    </source>
</evidence>
<evidence type="ECO:0000256" key="6">
    <source>
        <dbReference type="ARBA" id="ARBA00022475"/>
    </source>
</evidence>
<feature type="domain" description="Fibronectin type-III" evidence="26">
    <location>
        <begin position="1420"/>
        <end position="1518"/>
    </location>
</feature>
<feature type="region of interest" description="Disordered" evidence="23">
    <location>
        <begin position="1518"/>
        <end position="1537"/>
    </location>
</feature>
<dbReference type="SMART" id="SM00060">
    <property type="entry name" value="FN3"/>
    <property type="match status" value="3"/>
</dbReference>
<keyword evidence="19" id="KW-0393">Immunoglobulin domain</keyword>
<protein>
    <recommendedName>
        <fullName evidence="21">Brother of CDO</fullName>
    </recommendedName>
    <alternativeName>
        <fullName evidence="20">Coiled-coil domain-containing protein 52</fullName>
    </alternativeName>
    <alternativeName>
        <fullName evidence="5">Spindle and centriole-associated protein 1</fullName>
    </alternativeName>
</protein>
<dbReference type="FunFam" id="2.60.40.10:FF:000327">
    <property type="entry name" value="Cell adhesion associated, oncogene regulated"/>
    <property type="match status" value="1"/>
</dbReference>
<feature type="compositionally biased region" description="Low complexity" evidence="23">
    <location>
        <begin position="475"/>
        <end position="487"/>
    </location>
</feature>
<dbReference type="InterPro" id="IPR036179">
    <property type="entry name" value="Ig-like_dom_sf"/>
</dbReference>
<dbReference type="EMBL" id="VEVO01000017">
    <property type="protein sequence ID" value="KAF0028092.1"/>
    <property type="molecule type" value="Genomic_DNA"/>
</dbReference>
<feature type="region of interest" description="Disordered" evidence="23">
    <location>
        <begin position="1702"/>
        <end position="1726"/>
    </location>
</feature>
<feature type="domain" description="Ig-like" evidence="25">
    <location>
        <begin position="969"/>
        <end position="1050"/>
    </location>
</feature>
<keyword evidence="6" id="KW-1003">Cell membrane</keyword>
<dbReference type="Pfam" id="PF00041">
    <property type="entry name" value="fn3"/>
    <property type="match status" value="2"/>
</dbReference>
<dbReference type="GO" id="GO:0046599">
    <property type="term" value="P:regulation of centriole replication"/>
    <property type="evidence" value="ECO:0007669"/>
    <property type="project" value="TreeGrafter"/>
</dbReference>
<dbReference type="GO" id="GO:0005814">
    <property type="term" value="C:centriole"/>
    <property type="evidence" value="ECO:0007669"/>
    <property type="project" value="UniProtKB-SubCell"/>
</dbReference>
<feature type="domain" description="Ig-like" evidence="25">
    <location>
        <begin position="1058"/>
        <end position="1145"/>
    </location>
</feature>
<accession>A0A6A4SBR1</accession>
<evidence type="ECO:0000256" key="13">
    <source>
        <dbReference type="ARBA" id="ARBA00023054"/>
    </source>
</evidence>
<feature type="domain" description="Fibronectin type-III" evidence="26">
    <location>
        <begin position="1198"/>
        <end position="1293"/>
    </location>
</feature>
<dbReference type="Pfam" id="PF15678">
    <property type="entry name" value="SPICE"/>
    <property type="match status" value="1"/>
</dbReference>
<feature type="region of interest" description="Disordered" evidence="23">
    <location>
        <begin position="1"/>
        <end position="25"/>
    </location>
</feature>
<evidence type="ECO:0000256" key="18">
    <source>
        <dbReference type="ARBA" id="ARBA00023306"/>
    </source>
</evidence>
<evidence type="ECO:0000259" key="25">
    <source>
        <dbReference type="PROSITE" id="PS50835"/>
    </source>
</evidence>
<dbReference type="InterPro" id="IPR013098">
    <property type="entry name" value="Ig_I-set"/>
</dbReference>
<comment type="subcellular location">
    <subcellularLocation>
        <location evidence="2">Cell membrane</location>
        <topology evidence="2">Single-pass membrane protein</topology>
    </subcellularLocation>
    <subcellularLocation>
        <location evidence="1">Cytoplasm</location>
        <location evidence="1">Cytoskeleton</location>
        <location evidence="1">Microtubule organizing center</location>
        <location evidence="1">Centrosome</location>
        <location evidence="1">Centriole</location>
    </subcellularLocation>
    <subcellularLocation>
        <location evidence="3">Cytoplasm</location>
        <location evidence="3">Cytoskeleton</location>
        <location evidence="3">Spindle</location>
    </subcellularLocation>
    <subcellularLocation>
        <location evidence="4">Membrane</location>
        <topology evidence="4">Single-pass type I membrane protein</topology>
    </subcellularLocation>
</comment>